<organism evidence="1 2">
    <name type="scientific">Anisodus tanguticus</name>
    <dbReference type="NCBI Taxonomy" id="243964"/>
    <lineage>
        <taxon>Eukaryota</taxon>
        <taxon>Viridiplantae</taxon>
        <taxon>Streptophyta</taxon>
        <taxon>Embryophyta</taxon>
        <taxon>Tracheophyta</taxon>
        <taxon>Spermatophyta</taxon>
        <taxon>Magnoliopsida</taxon>
        <taxon>eudicotyledons</taxon>
        <taxon>Gunneridae</taxon>
        <taxon>Pentapetalae</taxon>
        <taxon>asterids</taxon>
        <taxon>lamiids</taxon>
        <taxon>Solanales</taxon>
        <taxon>Solanaceae</taxon>
        <taxon>Solanoideae</taxon>
        <taxon>Hyoscyameae</taxon>
        <taxon>Anisodus</taxon>
    </lineage>
</organism>
<dbReference type="AlphaFoldDB" id="A0AAE1UZ60"/>
<comment type="caution">
    <text evidence="1">The sequence shown here is derived from an EMBL/GenBank/DDBJ whole genome shotgun (WGS) entry which is preliminary data.</text>
</comment>
<accession>A0AAE1UZ60</accession>
<keyword evidence="2" id="KW-1185">Reference proteome</keyword>
<proteinExistence type="predicted"/>
<protein>
    <submittedName>
        <fullName evidence="1">Uncharacterized protein</fullName>
    </submittedName>
</protein>
<evidence type="ECO:0000313" key="2">
    <source>
        <dbReference type="Proteomes" id="UP001291623"/>
    </source>
</evidence>
<gene>
    <name evidence="1" type="ORF">RND71_038440</name>
</gene>
<sequence>MDEPDMQRNKVLLEYWAEELIVHIEKRKNISKDKCLYVTDGGLMRSINQSDDTSSAAEVSSSIITLVSCTISNNHFPKPLSTIFQ</sequence>
<evidence type="ECO:0000313" key="1">
    <source>
        <dbReference type="EMBL" id="KAK4342624.1"/>
    </source>
</evidence>
<dbReference type="EMBL" id="JAVYJV010000021">
    <property type="protein sequence ID" value="KAK4342624.1"/>
    <property type="molecule type" value="Genomic_DNA"/>
</dbReference>
<reference evidence="1" key="1">
    <citation type="submission" date="2023-12" db="EMBL/GenBank/DDBJ databases">
        <title>Genome assembly of Anisodus tanguticus.</title>
        <authorList>
            <person name="Wang Y.-J."/>
        </authorList>
    </citation>
    <scope>NUCLEOTIDE SEQUENCE</scope>
    <source>
        <strain evidence="1">KB-2021</strain>
        <tissue evidence="1">Leaf</tissue>
    </source>
</reference>
<name>A0AAE1UZ60_9SOLA</name>
<dbReference type="Proteomes" id="UP001291623">
    <property type="component" value="Unassembled WGS sequence"/>
</dbReference>